<dbReference type="InterPro" id="IPR011992">
    <property type="entry name" value="EF-hand-dom_pair"/>
</dbReference>
<dbReference type="InterPro" id="IPR018247">
    <property type="entry name" value="EF_Hand_1_Ca_BS"/>
</dbReference>
<feature type="domain" description="EF-hand" evidence="3">
    <location>
        <begin position="74"/>
        <end position="109"/>
    </location>
</feature>
<organism evidence="4">
    <name type="scientific">Clastoptera arizonana</name>
    <name type="common">Arizona spittle bug</name>
    <dbReference type="NCBI Taxonomy" id="38151"/>
    <lineage>
        <taxon>Eukaryota</taxon>
        <taxon>Metazoa</taxon>
        <taxon>Ecdysozoa</taxon>
        <taxon>Arthropoda</taxon>
        <taxon>Hexapoda</taxon>
        <taxon>Insecta</taxon>
        <taxon>Pterygota</taxon>
        <taxon>Neoptera</taxon>
        <taxon>Paraneoptera</taxon>
        <taxon>Hemiptera</taxon>
        <taxon>Auchenorrhyncha</taxon>
        <taxon>Cercopoidea</taxon>
        <taxon>Clastopteridae</taxon>
        <taxon>Clastoptera</taxon>
    </lineage>
</organism>
<dbReference type="CDD" id="cd00052">
    <property type="entry name" value="EH"/>
    <property type="match status" value="1"/>
</dbReference>
<gene>
    <name evidence="4" type="ORF">g.32331</name>
</gene>
<evidence type="ECO:0000259" key="2">
    <source>
        <dbReference type="PROSITE" id="PS50031"/>
    </source>
</evidence>
<dbReference type="PROSITE" id="PS50222">
    <property type="entry name" value="EF_HAND_2"/>
    <property type="match status" value="1"/>
</dbReference>
<dbReference type="InterPro" id="IPR002048">
    <property type="entry name" value="EF_hand_dom"/>
</dbReference>
<dbReference type="SMART" id="SM00027">
    <property type="entry name" value="EH"/>
    <property type="match status" value="1"/>
</dbReference>
<dbReference type="GO" id="GO:0005509">
    <property type="term" value="F:calcium ion binding"/>
    <property type="evidence" value="ECO:0007669"/>
    <property type="project" value="InterPro"/>
</dbReference>
<dbReference type="PANTHER" id="PTHR11216:SF170">
    <property type="entry name" value="DYNAMIN ASSOCIATED PROTEIN 160, ISOFORM D"/>
    <property type="match status" value="1"/>
</dbReference>
<dbReference type="PANTHER" id="PTHR11216">
    <property type="entry name" value="EH DOMAIN"/>
    <property type="match status" value="1"/>
</dbReference>
<evidence type="ECO:0008006" key="5">
    <source>
        <dbReference type="Google" id="ProtNLM"/>
    </source>
</evidence>
<accession>A0A1B6E8E3</accession>
<evidence type="ECO:0000256" key="1">
    <source>
        <dbReference type="ARBA" id="ARBA00022837"/>
    </source>
</evidence>
<reference evidence="4" key="1">
    <citation type="submission" date="2015-12" db="EMBL/GenBank/DDBJ databases">
        <title>De novo transcriptome assembly of four potential Pierce s Disease insect vectors from Arizona vineyards.</title>
        <authorList>
            <person name="Tassone E.E."/>
        </authorList>
    </citation>
    <scope>NUCLEOTIDE SEQUENCE</scope>
</reference>
<dbReference type="PROSITE" id="PS50031">
    <property type="entry name" value="EH"/>
    <property type="match status" value="1"/>
</dbReference>
<name>A0A1B6E8E3_9HEMI</name>
<protein>
    <recommendedName>
        <fullName evidence="5">EH domain-containing protein</fullName>
    </recommendedName>
</protein>
<proteinExistence type="predicted"/>
<dbReference type="Pfam" id="PF12763">
    <property type="entry name" value="EH"/>
    <property type="match status" value="1"/>
</dbReference>
<evidence type="ECO:0000313" key="4">
    <source>
        <dbReference type="EMBL" id="JAS34208.1"/>
    </source>
</evidence>
<dbReference type="PROSITE" id="PS00018">
    <property type="entry name" value="EF_HAND_1"/>
    <property type="match status" value="1"/>
</dbReference>
<dbReference type="GO" id="GO:0005886">
    <property type="term" value="C:plasma membrane"/>
    <property type="evidence" value="ECO:0007669"/>
    <property type="project" value="TreeGrafter"/>
</dbReference>
<dbReference type="SUPFAM" id="SSF47473">
    <property type="entry name" value="EF-hand"/>
    <property type="match status" value="1"/>
</dbReference>
<evidence type="ECO:0000259" key="3">
    <source>
        <dbReference type="PROSITE" id="PS50222"/>
    </source>
</evidence>
<dbReference type="FunFam" id="1.10.238.10:FF:000038">
    <property type="entry name" value="EH domain-containing protein 3"/>
    <property type="match status" value="1"/>
</dbReference>
<keyword evidence="1" id="KW-0106">Calcium</keyword>
<dbReference type="InterPro" id="IPR000261">
    <property type="entry name" value="EH_dom"/>
</dbReference>
<dbReference type="Gene3D" id="1.10.238.10">
    <property type="entry name" value="EF-hand"/>
    <property type="match status" value="1"/>
</dbReference>
<feature type="domain" description="EH" evidence="2">
    <location>
        <begin position="42"/>
        <end position="130"/>
    </location>
</feature>
<dbReference type="GO" id="GO:0006897">
    <property type="term" value="P:endocytosis"/>
    <property type="evidence" value="ECO:0007669"/>
    <property type="project" value="TreeGrafter"/>
</dbReference>
<dbReference type="GO" id="GO:0005737">
    <property type="term" value="C:cytoplasm"/>
    <property type="evidence" value="ECO:0007669"/>
    <property type="project" value="TreeGrafter"/>
</dbReference>
<dbReference type="EMBL" id="GEDC01003090">
    <property type="protein sequence ID" value="JAS34208.1"/>
    <property type="molecule type" value="Transcribed_RNA"/>
</dbReference>
<dbReference type="GO" id="GO:0016197">
    <property type="term" value="P:endosomal transport"/>
    <property type="evidence" value="ECO:0007669"/>
    <property type="project" value="TreeGrafter"/>
</dbReference>
<sequence>MDIQNLGGAFEGVEDTESPFGYKRGEGIDAGHGEPEWIVNKERYKFDALFDTLGPVDGKVSGASAKAEMVKSKLPNSVLGKIWKLSDIDKDGFLDSDEFALAMHLINVKLDGHDLPTELPNHLVPPSKREF</sequence>
<dbReference type="AlphaFoldDB" id="A0A1B6E8E3"/>